<feature type="region of interest" description="Disordered" evidence="1">
    <location>
        <begin position="50"/>
        <end position="95"/>
    </location>
</feature>
<evidence type="ECO:0000313" key="2">
    <source>
        <dbReference type="EMBL" id="EJK56208.1"/>
    </source>
</evidence>
<feature type="compositionally biased region" description="Basic and acidic residues" evidence="1">
    <location>
        <begin position="55"/>
        <end position="78"/>
    </location>
</feature>
<accession>K0RR46</accession>
<feature type="compositionally biased region" description="Low complexity" evidence="1">
    <location>
        <begin position="238"/>
        <end position="248"/>
    </location>
</feature>
<dbReference type="AlphaFoldDB" id="K0RR46"/>
<feature type="compositionally biased region" description="Low complexity" evidence="1">
    <location>
        <begin position="338"/>
        <end position="348"/>
    </location>
</feature>
<feature type="region of interest" description="Disordered" evidence="1">
    <location>
        <begin position="1"/>
        <end position="38"/>
    </location>
</feature>
<organism evidence="2 3">
    <name type="scientific">Thalassiosira oceanica</name>
    <name type="common">Marine diatom</name>
    <dbReference type="NCBI Taxonomy" id="159749"/>
    <lineage>
        <taxon>Eukaryota</taxon>
        <taxon>Sar</taxon>
        <taxon>Stramenopiles</taxon>
        <taxon>Ochrophyta</taxon>
        <taxon>Bacillariophyta</taxon>
        <taxon>Coscinodiscophyceae</taxon>
        <taxon>Thalassiosirophycidae</taxon>
        <taxon>Thalassiosirales</taxon>
        <taxon>Thalassiosiraceae</taxon>
        <taxon>Thalassiosira</taxon>
    </lineage>
</organism>
<feature type="compositionally biased region" description="Polar residues" evidence="1">
    <location>
        <begin position="255"/>
        <end position="273"/>
    </location>
</feature>
<dbReference type="Proteomes" id="UP000266841">
    <property type="component" value="Unassembled WGS sequence"/>
</dbReference>
<feature type="compositionally biased region" description="Basic and acidic residues" evidence="1">
    <location>
        <begin position="287"/>
        <end position="311"/>
    </location>
</feature>
<evidence type="ECO:0000313" key="3">
    <source>
        <dbReference type="Proteomes" id="UP000266841"/>
    </source>
</evidence>
<feature type="compositionally biased region" description="Basic and acidic residues" evidence="1">
    <location>
        <begin position="205"/>
        <end position="233"/>
    </location>
</feature>
<feature type="compositionally biased region" description="Basic and acidic residues" evidence="1">
    <location>
        <begin position="1"/>
        <end position="18"/>
    </location>
</feature>
<evidence type="ECO:0000256" key="1">
    <source>
        <dbReference type="SAM" id="MobiDB-lite"/>
    </source>
</evidence>
<feature type="region of interest" description="Disordered" evidence="1">
    <location>
        <begin position="205"/>
        <end position="311"/>
    </location>
</feature>
<keyword evidence="3" id="KW-1185">Reference proteome</keyword>
<feature type="compositionally biased region" description="Low complexity" evidence="1">
    <location>
        <begin position="83"/>
        <end position="95"/>
    </location>
</feature>
<proteinExistence type="predicted"/>
<name>K0RR46_THAOC</name>
<gene>
    <name evidence="2" type="ORF">THAOC_23954</name>
</gene>
<feature type="region of interest" description="Disordered" evidence="1">
    <location>
        <begin position="338"/>
        <end position="382"/>
    </location>
</feature>
<protein>
    <submittedName>
        <fullName evidence="2">Uncharacterized protein</fullName>
    </submittedName>
</protein>
<sequence length="382" mass="41064">MKIEVPDRLGKWLYKEPSARGSRNGSPKGPGRPAKKARKACICQSALCRQHREPRRTSDRAVGRTLDEGRREWDEKQLPGKLSPSSASRSGSSNPGRSAELALFALAKKAGSTRARAFVEMNVACGGISEDTRRAATTSIGRNLFSLFFREGKVRALEGQVAEVARSAWKVALRRALGPGITEQVPEGPGKARKARICQSALCRQNREPRRTSDRAVGRTLDEGRREWDEKQLPGKLSPSSASRSGSSNPDTRRAATTSIGRHSAYSAMTATALTPKDRRSSRRGRGREGGGGEASKDRRSVARGARETIKKGNAVGERVRGVVHEHHVIPLVARLASRARSSADVRAGPGRGASSQSPPPSTSIISQVRSVGPLGSANMTT</sequence>
<comment type="caution">
    <text evidence="2">The sequence shown here is derived from an EMBL/GenBank/DDBJ whole genome shotgun (WGS) entry which is preliminary data.</text>
</comment>
<reference evidence="2 3" key="1">
    <citation type="journal article" date="2012" name="Genome Biol.">
        <title>Genome and low-iron response of an oceanic diatom adapted to chronic iron limitation.</title>
        <authorList>
            <person name="Lommer M."/>
            <person name="Specht M."/>
            <person name="Roy A.S."/>
            <person name="Kraemer L."/>
            <person name="Andreson R."/>
            <person name="Gutowska M.A."/>
            <person name="Wolf J."/>
            <person name="Bergner S.V."/>
            <person name="Schilhabel M.B."/>
            <person name="Klostermeier U.C."/>
            <person name="Beiko R.G."/>
            <person name="Rosenstiel P."/>
            <person name="Hippler M."/>
            <person name="Laroche J."/>
        </authorList>
    </citation>
    <scope>NUCLEOTIDE SEQUENCE [LARGE SCALE GENOMIC DNA]</scope>
    <source>
        <strain evidence="2 3">CCMP1005</strain>
    </source>
</reference>
<dbReference type="EMBL" id="AGNL01032136">
    <property type="protein sequence ID" value="EJK56208.1"/>
    <property type="molecule type" value="Genomic_DNA"/>
</dbReference>